<dbReference type="InterPro" id="IPR016181">
    <property type="entry name" value="Acyl_CoA_acyltransferase"/>
</dbReference>
<name>A0A7Z7I704_9BURK</name>
<dbReference type="AlphaFoldDB" id="A0A7Z7I704"/>
<gene>
    <name evidence="2" type="ORF">SAMN05446927_2976</name>
</gene>
<dbReference type="Pfam" id="PF13673">
    <property type="entry name" value="Acetyltransf_10"/>
    <property type="match status" value="1"/>
</dbReference>
<dbReference type="PANTHER" id="PTHR43451:SF1">
    <property type="entry name" value="ACETYLTRANSFERASE"/>
    <property type="match status" value="1"/>
</dbReference>
<dbReference type="CDD" id="cd04301">
    <property type="entry name" value="NAT_SF"/>
    <property type="match status" value="1"/>
</dbReference>
<feature type="domain" description="N-acetyltransferase" evidence="1">
    <location>
        <begin position="2"/>
        <end position="153"/>
    </location>
</feature>
<dbReference type="InterPro" id="IPR000182">
    <property type="entry name" value="GNAT_dom"/>
</dbReference>
<dbReference type="Proteomes" id="UP000219522">
    <property type="component" value="Unassembled WGS sequence"/>
</dbReference>
<keyword evidence="3" id="KW-1185">Reference proteome</keyword>
<dbReference type="GO" id="GO:0016747">
    <property type="term" value="F:acyltransferase activity, transferring groups other than amino-acyl groups"/>
    <property type="evidence" value="ECO:0007669"/>
    <property type="project" value="InterPro"/>
</dbReference>
<dbReference type="RefSeq" id="WP_062633043.1">
    <property type="nucleotide sequence ID" value="NZ_FCOG02000006.1"/>
</dbReference>
<dbReference type="EMBL" id="OCSU01000001">
    <property type="protein sequence ID" value="SOE65871.1"/>
    <property type="molecule type" value="Genomic_DNA"/>
</dbReference>
<reference evidence="2 3" key="1">
    <citation type="submission" date="2017-09" db="EMBL/GenBank/DDBJ databases">
        <authorList>
            <person name="Varghese N."/>
            <person name="Submissions S."/>
        </authorList>
    </citation>
    <scope>NUCLEOTIDE SEQUENCE [LARGE SCALE GENOMIC DNA]</scope>
    <source>
        <strain evidence="2 3">OK806</strain>
    </source>
</reference>
<accession>A0A7Z7I704</accession>
<sequence length="159" mass="17960">MVEIRPYRPSDLDAVIELFLRSVREVAARDYDRRQIDAWAQADRDEWSVKRMSRPTWVATTGVSLAGFADLETDGHIDMMFVHPAHQGAGVASVLLAQVEASARERGIARLHTDASITARPFFEKRGFHVIAARVVHVRGEAFENFRMEKTLSPSRTAR</sequence>
<dbReference type="InterPro" id="IPR052564">
    <property type="entry name" value="N-acetyltrans/Recomb-assoc"/>
</dbReference>
<dbReference type="PANTHER" id="PTHR43451">
    <property type="entry name" value="ACETYLTRANSFERASE (GNAT) FAMILY PROTEIN"/>
    <property type="match status" value="1"/>
</dbReference>
<dbReference type="PROSITE" id="PS51186">
    <property type="entry name" value="GNAT"/>
    <property type="match status" value="1"/>
</dbReference>
<comment type="caution">
    <text evidence="2">The sequence shown here is derived from an EMBL/GenBank/DDBJ whole genome shotgun (WGS) entry which is preliminary data.</text>
</comment>
<proteinExistence type="predicted"/>
<keyword evidence="2" id="KW-0808">Transferase</keyword>
<dbReference type="SUPFAM" id="SSF55729">
    <property type="entry name" value="Acyl-CoA N-acyltransferases (Nat)"/>
    <property type="match status" value="1"/>
</dbReference>
<protein>
    <submittedName>
        <fullName evidence="2">Acetyltransferase, GNAT family</fullName>
    </submittedName>
</protein>
<organism evidence="2 3">
    <name type="scientific">Caballeronia arationis</name>
    <dbReference type="NCBI Taxonomy" id="1777142"/>
    <lineage>
        <taxon>Bacteria</taxon>
        <taxon>Pseudomonadati</taxon>
        <taxon>Pseudomonadota</taxon>
        <taxon>Betaproteobacteria</taxon>
        <taxon>Burkholderiales</taxon>
        <taxon>Burkholderiaceae</taxon>
        <taxon>Caballeronia</taxon>
    </lineage>
</organism>
<dbReference type="Gene3D" id="3.40.630.30">
    <property type="match status" value="1"/>
</dbReference>
<evidence type="ECO:0000313" key="3">
    <source>
        <dbReference type="Proteomes" id="UP000219522"/>
    </source>
</evidence>
<dbReference type="OrthoDB" id="5355033at2"/>
<evidence type="ECO:0000259" key="1">
    <source>
        <dbReference type="PROSITE" id="PS51186"/>
    </source>
</evidence>
<evidence type="ECO:0000313" key="2">
    <source>
        <dbReference type="EMBL" id="SOE65871.1"/>
    </source>
</evidence>